<sequence>MTRAKGGYTYIMSNVHRTTLYIGVTSDLYTRVYQHKYEYGSAFTKKYNCVDLMYYEFHPDIETAIKREKRLKKYKRDWKWDLIDEMNPERRDLFDEVKDMR</sequence>
<dbReference type="InterPro" id="IPR035901">
    <property type="entry name" value="GIY-YIG_endonuc_sf"/>
</dbReference>
<dbReference type="InterPro" id="IPR050190">
    <property type="entry name" value="UPF0213_domain"/>
</dbReference>
<dbReference type="SUPFAM" id="SSF82771">
    <property type="entry name" value="GIY-YIG endonuclease"/>
    <property type="match status" value="1"/>
</dbReference>
<keyword evidence="4" id="KW-1185">Reference proteome</keyword>
<accession>A0ABT3CYN0</accession>
<organism evidence="3 4">
    <name type="scientific">Reichenbachiella ulvae</name>
    <dbReference type="NCBI Taxonomy" id="2980104"/>
    <lineage>
        <taxon>Bacteria</taxon>
        <taxon>Pseudomonadati</taxon>
        <taxon>Bacteroidota</taxon>
        <taxon>Cytophagia</taxon>
        <taxon>Cytophagales</taxon>
        <taxon>Reichenbachiellaceae</taxon>
        <taxon>Reichenbachiella</taxon>
    </lineage>
</organism>
<dbReference type="CDD" id="cd10448">
    <property type="entry name" value="GIY-YIG_unchar_3"/>
    <property type="match status" value="1"/>
</dbReference>
<evidence type="ECO:0000313" key="4">
    <source>
        <dbReference type="Proteomes" id="UP001300692"/>
    </source>
</evidence>
<evidence type="ECO:0000256" key="1">
    <source>
        <dbReference type="ARBA" id="ARBA00007435"/>
    </source>
</evidence>
<dbReference type="EMBL" id="JAOYOD010000001">
    <property type="protein sequence ID" value="MCV9388805.1"/>
    <property type="molecule type" value="Genomic_DNA"/>
</dbReference>
<comment type="similarity">
    <text evidence="1">Belongs to the UPF0213 family.</text>
</comment>
<dbReference type="RefSeq" id="WP_264139697.1">
    <property type="nucleotide sequence ID" value="NZ_JAOYOD010000001.1"/>
</dbReference>
<proteinExistence type="inferred from homology"/>
<dbReference type="PANTHER" id="PTHR34477:SF5">
    <property type="entry name" value="BSL5627 PROTEIN"/>
    <property type="match status" value="1"/>
</dbReference>
<dbReference type="InterPro" id="IPR000305">
    <property type="entry name" value="GIY-YIG_endonuc"/>
</dbReference>
<dbReference type="Pfam" id="PF01541">
    <property type="entry name" value="GIY-YIG"/>
    <property type="match status" value="1"/>
</dbReference>
<comment type="caution">
    <text evidence="3">The sequence shown here is derived from an EMBL/GenBank/DDBJ whole genome shotgun (WGS) entry which is preliminary data.</text>
</comment>
<reference evidence="3 4" key="1">
    <citation type="submission" date="2022-10" db="EMBL/GenBank/DDBJ databases">
        <title>Comparative genomics and taxonomic characterization of three novel marine species of genus Reichenbachiella exhibiting antioxidant and polysaccharide degradation activities.</title>
        <authorList>
            <person name="Muhammad N."/>
            <person name="Lee Y.-J."/>
            <person name="Ko J."/>
            <person name="Kim S.-G."/>
        </authorList>
    </citation>
    <scope>NUCLEOTIDE SEQUENCE [LARGE SCALE GENOMIC DNA]</scope>
    <source>
        <strain evidence="3 4">ABR2-5</strain>
    </source>
</reference>
<feature type="domain" description="GIY-YIG" evidence="2">
    <location>
        <begin position="5"/>
        <end position="82"/>
    </location>
</feature>
<evidence type="ECO:0000259" key="2">
    <source>
        <dbReference type="PROSITE" id="PS50164"/>
    </source>
</evidence>
<name>A0ABT3CYN0_9BACT</name>
<dbReference type="Proteomes" id="UP001300692">
    <property type="component" value="Unassembled WGS sequence"/>
</dbReference>
<dbReference type="PANTHER" id="PTHR34477">
    <property type="entry name" value="UPF0213 PROTEIN YHBQ"/>
    <property type="match status" value="1"/>
</dbReference>
<protein>
    <submittedName>
        <fullName evidence="3">GIY-YIG nuclease family protein</fullName>
    </submittedName>
</protein>
<gene>
    <name evidence="3" type="ORF">N7U62_19155</name>
</gene>
<dbReference type="PROSITE" id="PS50164">
    <property type="entry name" value="GIY_YIG"/>
    <property type="match status" value="1"/>
</dbReference>
<evidence type="ECO:0000313" key="3">
    <source>
        <dbReference type="EMBL" id="MCV9388805.1"/>
    </source>
</evidence>
<dbReference type="Gene3D" id="3.40.1440.10">
    <property type="entry name" value="GIY-YIG endonuclease"/>
    <property type="match status" value="1"/>
</dbReference>